<evidence type="ECO:0008006" key="3">
    <source>
        <dbReference type="Google" id="ProtNLM"/>
    </source>
</evidence>
<reference evidence="1 2" key="1">
    <citation type="submission" date="2013-08" db="EMBL/GenBank/DDBJ databases">
        <authorList>
            <person name="Weinstock G."/>
            <person name="Sodergren E."/>
            <person name="Wylie T."/>
            <person name="Fulton L."/>
            <person name="Fulton R."/>
            <person name="Fronick C."/>
            <person name="O'Laughlin M."/>
            <person name="Godfrey J."/>
            <person name="Miner T."/>
            <person name="Herter B."/>
            <person name="Appelbaum E."/>
            <person name="Cordes M."/>
            <person name="Lek S."/>
            <person name="Wollam A."/>
            <person name="Pepin K.H."/>
            <person name="Palsikar V.B."/>
            <person name="Mitreva M."/>
            <person name="Wilson R.K."/>
        </authorList>
    </citation>
    <scope>NUCLEOTIDE SEQUENCE [LARGE SCALE GENOMIC DNA]</scope>
    <source>
        <strain evidence="1 2">F0041</strain>
    </source>
</reference>
<name>U2C620_9BACE</name>
<dbReference type="EMBL" id="AWSV01000061">
    <property type="protein sequence ID" value="ERI85939.1"/>
    <property type="molecule type" value="Genomic_DNA"/>
</dbReference>
<comment type="caution">
    <text evidence="1">The sequence shown here is derived from an EMBL/GenBank/DDBJ whole genome shotgun (WGS) entry which is preliminary data.</text>
</comment>
<accession>U2C620</accession>
<dbReference type="AlphaFoldDB" id="U2C620"/>
<dbReference type="PATRIC" id="fig|1321819.3.peg.1048"/>
<dbReference type="HOGENOM" id="CLU_2380293_0_0_10"/>
<dbReference type="Proteomes" id="UP000016496">
    <property type="component" value="Unassembled WGS sequence"/>
</dbReference>
<evidence type="ECO:0000313" key="2">
    <source>
        <dbReference type="Proteomes" id="UP000016496"/>
    </source>
</evidence>
<protein>
    <recommendedName>
        <fullName evidence="3">Transposase IS116/IS110/IS902 family protein</fullName>
    </recommendedName>
</protein>
<dbReference type="PANTHER" id="PTHR33055:SF3">
    <property type="entry name" value="PUTATIVE TRANSPOSASE FOR IS117-RELATED"/>
    <property type="match status" value="1"/>
</dbReference>
<gene>
    <name evidence="1" type="ORF">HMPREF1981_01137</name>
</gene>
<dbReference type="InterPro" id="IPR047650">
    <property type="entry name" value="Transpos_IS110"/>
</dbReference>
<organism evidence="1 2">
    <name type="scientific">Bacteroides pyogenes F0041</name>
    <dbReference type="NCBI Taxonomy" id="1321819"/>
    <lineage>
        <taxon>Bacteria</taxon>
        <taxon>Pseudomonadati</taxon>
        <taxon>Bacteroidota</taxon>
        <taxon>Bacteroidia</taxon>
        <taxon>Bacteroidales</taxon>
        <taxon>Bacteroidaceae</taxon>
        <taxon>Bacteroides</taxon>
    </lineage>
</organism>
<sequence>MQKSHLFEYTSGTTVRGKARVNPLADKKIKAMLHLTAINAIRTDKELKGYYQRKKKEGKHSLLVLNNVKFKLIGRIFATVNKNTKFVNTIKFPA</sequence>
<dbReference type="PANTHER" id="PTHR33055">
    <property type="entry name" value="TRANSPOSASE FOR INSERTION SEQUENCE ELEMENT IS1111A"/>
    <property type="match status" value="1"/>
</dbReference>
<proteinExistence type="predicted"/>
<evidence type="ECO:0000313" key="1">
    <source>
        <dbReference type="EMBL" id="ERI85939.1"/>
    </source>
</evidence>